<dbReference type="SMART" id="SM00086">
    <property type="entry name" value="PAC"/>
    <property type="match status" value="1"/>
</dbReference>
<dbReference type="GO" id="GO:0006355">
    <property type="term" value="P:regulation of DNA-templated transcription"/>
    <property type="evidence" value="ECO:0007669"/>
    <property type="project" value="InterPro"/>
</dbReference>
<accession>A0AAU7UCF9</accession>
<dbReference type="SMART" id="SM00388">
    <property type="entry name" value="HisKA"/>
    <property type="match status" value="1"/>
</dbReference>
<reference evidence="13" key="1">
    <citation type="submission" date="2024-06" db="EMBL/GenBank/DDBJ databases">
        <title>Draft Genome Sequence of Deinococcus sonorensis Type Strain KR-87, a Biofilm Producing Representative of the Genus Deinococcus.</title>
        <authorList>
            <person name="Boren L.S."/>
            <person name="Grosso R.A."/>
            <person name="Hugenberg-Cox A.N."/>
            <person name="Hill J.T.E."/>
            <person name="Albert C.M."/>
            <person name="Tuohy J.M."/>
        </authorList>
    </citation>
    <scope>NUCLEOTIDE SEQUENCE</scope>
    <source>
        <strain evidence="13">KR-87</strain>
    </source>
</reference>
<dbReference type="InterPro" id="IPR003661">
    <property type="entry name" value="HisK_dim/P_dom"/>
</dbReference>
<comment type="catalytic activity">
    <reaction evidence="1">
        <text>ATP + protein L-histidine = ADP + protein N-phospho-L-histidine.</text>
        <dbReference type="EC" id="2.7.13.3"/>
    </reaction>
</comment>
<dbReference type="CDD" id="cd00082">
    <property type="entry name" value="HisKA"/>
    <property type="match status" value="1"/>
</dbReference>
<dbReference type="PANTHER" id="PTHR42878:SF15">
    <property type="entry name" value="BACTERIOPHYTOCHROME"/>
    <property type="match status" value="1"/>
</dbReference>
<evidence type="ECO:0000259" key="11">
    <source>
        <dbReference type="PROSITE" id="PS50112"/>
    </source>
</evidence>
<dbReference type="Pfam" id="PF00512">
    <property type="entry name" value="HisKA"/>
    <property type="match status" value="1"/>
</dbReference>
<dbReference type="SMART" id="SM00448">
    <property type="entry name" value="REC"/>
    <property type="match status" value="1"/>
</dbReference>
<keyword evidence="6" id="KW-0472">Membrane</keyword>
<dbReference type="KEGG" id="dsc:ABOD76_07655"/>
<dbReference type="Gene3D" id="3.40.50.2300">
    <property type="match status" value="1"/>
</dbReference>
<dbReference type="Pfam" id="PF00072">
    <property type="entry name" value="Response_reg"/>
    <property type="match status" value="1"/>
</dbReference>
<evidence type="ECO:0000256" key="8">
    <source>
        <dbReference type="SAM" id="Coils"/>
    </source>
</evidence>
<dbReference type="GO" id="GO:0016020">
    <property type="term" value="C:membrane"/>
    <property type="evidence" value="ECO:0007669"/>
    <property type="project" value="UniProtKB-SubCell"/>
</dbReference>
<dbReference type="InterPro" id="IPR000014">
    <property type="entry name" value="PAS"/>
</dbReference>
<keyword evidence="8" id="KW-0175">Coiled coil</keyword>
<feature type="modified residue" description="4-aspartylphosphate" evidence="7">
    <location>
        <position position="56"/>
    </location>
</feature>
<dbReference type="Gene3D" id="3.30.450.20">
    <property type="entry name" value="PAS domain"/>
    <property type="match status" value="1"/>
</dbReference>
<dbReference type="EC" id="2.7.13.3" evidence="2"/>
<dbReference type="RefSeq" id="WP_350244223.1">
    <property type="nucleotide sequence ID" value="NZ_CP158299.1"/>
</dbReference>
<dbReference type="CDD" id="cd00130">
    <property type="entry name" value="PAS"/>
    <property type="match status" value="1"/>
</dbReference>
<name>A0AAU7UCF9_9DEIO</name>
<feature type="domain" description="Histidine kinase" evidence="9">
    <location>
        <begin position="319"/>
        <end position="532"/>
    </location>
</feature>
<dbReference type="Gene3D" id="1.10.287.130">
    <property type="match status" value="1"/>
</dbReference>
<evidence type="ECO:0000256" key="3">
    <source>
        <dbReference type="ARBA" id="ARBA00022553"/>
    </source>
</evidence>
<dbReference type="InterPro" id="IPR004358">
    <property type="entry name" value="Sig_transdc_His_kin-like_C"/>
</dbReference>
<dbReference type="PROSITE" id="PS50113">
    <property type="entry name" value="PAC"/>
    <property type="match status" value="1"/>
</dbReference>
<dbReference type="InterPro" id="IPR036097">
    <property type="entry name" value="HisK_dim/P_sf"/>
</dbReference>
<sequence length="548" mass="61775">MTLPTAPILIVDDQASKRLALAAALEVLEQPIVFAGSGEEALRLLLKGDFAVILLDVRMPGMDGFETASLIRSRPQSESTPIIFVTAYDRAETELLGGYRLGAVDFIFAPVQSEILRAKVGVFVDLHLKTLSLQSQERQLRAFEAQRAQQAQTQLRRESQRARQERDKLSRALDQLADPVFITDRAGTIEYVNPAFETVTGYRRDQALGRRPDLLKSGVHDDAFYADMWTTLARGDTYRGEVVNRRQDGTLYTEEKTLTPLKDPRGNITHFVSTGRDITDRKHMEQELQALTVSLEARVQERTAQLQDMNAELEAFAYSVSHDLRTPLRHIASFADLLHRKAGHELSERSLGYLQTIQEATHRMDRLILGLLDFARTSRQDLDLRPVDLTALVREVIRELPPEDQSDRVRWNVQQLPVVQGDLTALRQVFVNLLSNALKYSCHREEVVIDIWATHQDHEHAVHIRDNGVGFDMAYANKLFGIFKRLHGNSFEGVGVGLSNVKRLVTRQGGRVWAEGREGEGATFSFALPDRERPLELEPVGEVGSETV</sequence>
<organism evidence="13">
    <name type="scientific">Deinococcus sonorensis KR-87</name>
    <dbReference type="NCBI Taxonomy" id="694439"/>
    <lineage>
        <taxon>Bacteria</taxon>
        <taxon>Thermotogati</taxon>
        <taxon>Deinococcota</taxon>
        <taxon>Deinococci</taxon>
        <taxon>Deinococcales</taxon>
        <taxon>Deinococcaceae</taxon>
        <taxon>Deinococcus</taxon>
    </lineage>
</organism>
<dbReference type="PROSITE" id="PS50110">
    <property type="entry name" value="RESPONSE_REGULATORY"/>
    <property type="match status" value="1"/>
</dbReference>
<proteinExistence type="predicted"/>
<dbReference type="PROSITE" id="PS50112">
    <property type="entry name" value="PAS"/>
    <property type="match status" value="1"/>
</dbReference>
<evidence type="ECO:0000259" key="10">
    <source>
        <dbReference type="PROSITE" id="PS50110"/>
    </source>
</evidence>
<feature type="domain" description="PAS" evidence="11">
    <location>
        <begin position="165"/>
        <end position="210"/>
    </location>
</feature>
<feature type="domain" description="Response regulatory" evidence="10">
    <location>
        <begin position="7"/>
        <end position="124"/>
    </location>
</feature>
<evidence type="ECO:0000256" key="1">
    <source>
        <dbReference type="ARBA" id="ARBA00000085"/>
    </source>
</evidence>
<dbReference type="InterPro" id="IPR003594">
    <property type="entry name" value="HATPase_dom"/>
</dbReference>
<dbReference type="SMART" id="SM00091">
    <property type="entry name" value="PAS"/>
    <property type="match status" value="1"/>
</dbReference>
<dbReference type="GO" id="GO:0000155">
    <property type="term" value="F:phosphorelay sensor kinase activity"/>
    <property type="evidence" value="ECO:0007669"/>
    <property type="project" value="InterPro"/>
</dbReference>
<dbReference type="NCBIfam" id="TIGR00229">
    <property type="entry name" value="sensory_box"/>
    <property type="match status" value="1"/>
</dbReference>
<evidence type="ECO:0000256" key="7">
    <source>
        <dbReference type="PROSITE-ProRule" id="PRU00169"/>
    </source>
</evidence>
<dbReference type="EMBL" id="CP158299">
    <property type="protein sequence ID" value="XBV86169.1"/>
    <property type="molecule type" value="Genomic_DNA"/>
</dbReference>
<dbReference type="InterPro" id="IPR011006">
    <property type="entry name" value="CheY-like_superfamily"/>
</dbReference>
<dbReference type="SMART" id="SM00387">
    <property type="entry name" value="HATPase_c"/>
    <property type="match status" value="1"/>
</dbReference>
<keyword evidence="5" id="KW-0418">Kinase</keyword>
<dbReference type="GO" id="GO:0007234">
    <property type="term" value="P:osmosensory signaling via phosphorelay pathway"/>
    <property type="evidence" value="ECO:0007669"/>
    <property type="project" value="TreeGrafter"/>
</dbReference>
<dbReference type="GO" id="GO:0000156">
    <property type="term" value="F:phosphorelay response regulator activity"/>
    <property type="evidence" value="ECO:0007669"/>
    <property type="project" value="TreeGrafter"/>
</dbReference>
<feature type="coiled-coil region" evidence="8">
    <location>
        <begin position="133"/>
        <end position="175"/>
    </location>
</feature>
<dbReference type="Pfam" id="PF02518">
    <property type="entry name" value="HATPase_c"/>
    <property type="match status" value="1"/>
</dbReference>
<dbReference type="SUPFAM" id="SSF47384">
    <property type="entry name" value="Homodimeric domain of signal transducing histidine kinase"/>
    <property type="match status" value="1"/>
</dbReference>
<dbReference type="InterPro" id="IPR036890">
    <property type="entry name" value="HATPase_C_sf"/>
</dbReference>
<feature type="domain" description="PAC" evidence="12">
    <location>
        <begin position="238"/>
        <end position="290"/>
    </location>
</feature>
<dbReference type="InterPro" id="IPR000700">
    <property type="entry name" value="PAS-assoc_C"/>
</dbReference>
<evidence type="ECO:0000256" key="5">
    <source>
        <dbReference type="ARBA" id="ARBA00022777"/>
    </source>
</evidence>
<dbReference type="InterPro" id="IPR035965">
    <property type="entry name" value="PAS-like_dom_sf"/>
</dbReference>
<evidence type="ECO:0000259" key="12">
    <source>
        <dbReference type="PROSITE" id="PS50113"/>
    </source>
</evidence>
<dbReference type="InterPro" id="IPR050351">
    <property type="entry name" value="BphY/WalK/GraS-like"/>
</dbReference>
<keyword evidence="3 7" id="KW-0597">Phosphoprotein</keyword>
<dbReference type="AlphaFoldDB" id="A0AAU7UCF9"/>
<dbReference type="InterPro" id="IPR013767">
    <property type="entry name" value="PAS_fold"/>
</dbReference>
<dbReference type="SUPFAM" id="SSF52172">
    <property type="entry name" value="CheY-like"/>
    <property type="match status" value="1"/>
</dbReference>
<dbReference type="Pfam" id="PF00989">
    <property type="entry name" value="PAS"/>
    <property type="match status" value="1"/>
</dbReference>
<dbReference type="SUPFAM" id="SSF55785">
    <property type="entry name" value="PYP-like sensor domain (PAS domain)"/>
    <property type="match status" value="1"/>
</dbReference>
<dbReference type="InterPro" id="IPR001610">
    <property type="entry name" value="PAC"/>
</dbReference>
<dbReference type="PROSITE" id="PS50109">
    <property type="entry name" value="HIS_KIN"/>
    <property type="match status" value="1"/>
</dbReference>
<dbReference type="Gene3D" id="3.30.565.10">
    <property type="entry name" value="Histidine kinase-like ATPase, C-terminal domain"/>
    <property type="match status" value="1"/>
</dbReference>
<gene>
    <name evidence="13" type="ORF">ABOD76_07655</name>
</gene>
<keyword evidence="4" id="KW-0808">Transferase</keyword>
<protein>
    <recommendedName>
        <fullName evidence="2">histidine kinase</fullName>
        <ecNumber evidence="2">2.7.13.3</ecNumber>
    </recommendedName>
</protein>
<dbReference type="GO" id="GO:0030295">
    <property type="term" value="F:protein kinase activator activity"/>
    <property type="evidence" value="ECO:0007669"/>
    <property type="project" value="TreeGrafter"/>
</dbReference>
<dbReference type="PANTHER" id="PTHR42878">
    <property type="entry name" value="TWO-COMPONENT HISTIDINE KINASE"/>
    <property type="match status" value="1"/>
</dbReference>
<dbReference type="InterPro" id="IPR001789">
    <property type="entry name" value="Sig_transdc_resp-reg_receiver"/>
</dbReference>
<dbReference type="PRINTS" id="PR00344">
    <property type="entry name" value="BCTRLSENSOR"/>
</dbReference>
<dbReference type="SUPFAM" id="SSF55874">
    <property type="entry name" value="ATPase domain of HSP90 chaperone/DNA topoisomerase II/histidine kinase"/>
    <property type="match status" value="1"/>
</dbReference>
<evidence type="ECO:0000256" key="6">
    <source>
        <dbReference type="ARBA" id="ARBA00023136"/>
    </source>
</evidence>
<dbReference type="FunFam" id="3.30.565.10:FF:000006">
    <property type="entry name" value="Sensor histidine kinase WalK"/>
    <property type="match status" value="1"/>
</dbReference>
<evidence type="ECO:0000313" key="13">
    <source>
        <dbReference type="EMBL" id="XBV86169.1"/>
    </source>
</evidence>
<evidence type="ECO:0000256" key="4">
    <source>
        <dbReference type="ARBA" id="ARBA00022679"/>
    </source>
</evidence>
<evidence type="ECO:0000259" key="9">
    <source>
        <dbReference type="PROSITE" id="PS50109"/>
    </source>
</evidence>
<evidence type="ECO:0000256" key="2">
    <source>
        <dbReference type="ARBA" id="ARBA00012438"/>
    </source>
</evidence>
<dbReference type="InterPro" id="IPR005467">
    <property type="entry name" value="His_kinase_dom"/>
</dbReference>